<dbReference type="AlphaFoldDB" id="A0A7W3LKV6"/>
<accession>A0A7W3LKV6</accession>
<comment type="caution">
    <text evidence="2">The sequence shown here is derived from an EMBL/GenBank/DDBJ whole genome shotgun (WGS) entry which is preliminary data.</text>
</comment>
<name>A0A7W3LKV6_ACTNM</name>
<gene>
    <name evidence="2" type="ORF">HNR61_001563</name>
</gene>
<evidence type="ECO:0000313" key="3">
    <source>
        <dbReference type="Proteomes" id="UP000572680"/>
    </source>
</evidence>
<dbReference type="Proteomes" id="UP000572680">
    <property type="component" value="Unassembled WGS sequence"/>
</dbReference>
<reference evidence="2 3" key="1">
    <citation type="submission" date="2020-08" db="EMBL/GenBank/DDBJ databases">
        <title>Genomic Encyclopedia of Type Strains, Phase IV (KMG-IV): sequencing the most valuable type-strain genomes for metagenomic binning, comparative biology and taxonomic classification.</title>
        <authorList>
            <person name="Goeker M."/>
        </authorList>
    </citation>
    <scope>NUCLEOTIDE SEQUENCE [LARGE SCALE GENOMIC DNA]</scope>
    <source>
        <strain evidence="2 3">DSM 44197</strain>
    </source>
</reference>
<protein>
    <submittedName>
        <fullName evidence="2">Uncharacterized protein</fullName>
    </submittedName>
</protein>
<dbReference type="RefSeq" id="WP_182842445.1">
    <property type="nucleotide sequence ID" value="NZ_BAAALP010000027.1"/>
</dbReference>
<evidence type="ECO:0000313" key="2">
    <source>
        <dbReference type="EMBL" id="MBA8949950.1"/>
    </source>
</evidence>
<keyword evidence="3" id="KW-1185">Reference proteome</keyword>
<sequence length="56" mass="6138">MNWWSQQAHDSAAEAQAARPSPESQMAVAQITALLSIAEALHKIAEMMQERKEGTS</sequence>
<dbReference type="EMBL" id="JACJIA010000002">
    <property type="protein sequence ID" value="MBA8949950.1"/>
    <property type="molecule type" value="Genomic_DNA"/>
</dbReference>
<feature type="compositionally biased region" description="Low complexity" evidence="1">
    <location>
        <begin position="1"/>
        <end position="18"/>
    </location>
</feature>
<feature type="region of interest" description="Disordered" evidence="1">
    <location>
        <begin position="1"/>
        <end position="24"/>
    </location>
</feature>
<evidence type="ECO:0000256" key="1">
    <source>
        <dbReference type="SAM" id="MobiDB-lite"/>
    </source>
</evidence>
<proteinExistence type="predicted"/>
<organism evidence="2 3">
    <name type="scientific">Actinomadura namibiensis</name>
    <dbReference type="NCBI Taxonomy" id="182080"/>
    <lineage>
        <taxon>Bacteria</taxon>
        <taxon>Bacillati</taxon>
        <taxon>Actinomycetota</taxon>
        <taxon>Actinomycetes</taxon>
        <taxon>Streptosporangiales</taxon>
        <taxon>Thermomonosporaceae</taxon>
        <taxon>Actinomadura</taxon>
    </lineage>
</organism>